<keyword evidence="4 8" id="KW-1133">Transmembrane helix</keyword>
<accession>A0A0D2JQB0</accession>
<evidence type="ECO:0000259" key="9">
    <source>
        <dbReference type="Pfam" id="PF01529"/>
    </source>
</evidence>
<comment type="catalytic activity">
    <reaction evidence="8">
        <text>L-cysteinyl-[protein] + hexadecanoyl-CoA = S-hexadecanoyl-L-cysteinyl-[protein] + CoA</text>
        <dbReference type="Rhea" id="RHEA:36683"/>
        <dbReference type="Rhea" id="RHEA-COMP:10131"/>
        <dbReference type="Rhea" id="RHEA-COMP:11032"/>
        <dbReference type="ChEBI" id="CHEBI:29950"/>
        <dbReference type="ChEBI" id="CHEBI:57287"/>
        <dbReference type="ChEBI" id="CHEBI:57379"/>
        <dbReference type="ChEBI" id="CHEBI:74151"/>
        <dbReference type="EC" id="2.3.1.225"/>
    </reaction>
</comment>
<evidence type="ECO:0000313" key="11">
    <source>
        <dbReference type="Proteomes" id="UP000054498"/>
    </source>
</evidence>
<dbReference type="AlphaFoldDB" id="A0A0D2JQB0"/>
<evidence type="ECO:0000313" key="10">
    <source>
        <dbReference type="EMBL" id="KIZ01258.1"/>
    </source>
</evidence>
<dbReference type="InterPro" id="IPR039859">
    <property type="entry name" value="PFA4/ZDH16/20/ERF2-like"/>
</dbReference>
<feature type="transmembrane region" description="Helical" evidence="8">
    <location>
        <begin position="31"/>
        <end position="53"/>
    </location>
</feature>
<proteinExistence type="inferred from homology"/>
<evidence type="ECO:0000256" key="3">
    <source>
        <dbReference type="ARBA" id="ARBA00022692"/>
    </source>
</evidence>
<reference evidence="10 11" key="1">
    <citation type="journal article" date="2013" name="BMC Genomics">
        <title>Reconstruction of the lipid metabolism for the microalga Monoraphidium neglectum from its genome sequence reveals characteristics suitable for biofuel production.</title>
        <authorList>
            <person name="Bogen C."/>
            <person name="Al-Dilaimi A."/>
            <person name="Albersmeier A."/>
            <person name="Wichmann J."/>
            <person name="Grundmann M."/>
            <person name="Rupp O."/>
            <person name="Lauersen K.J."/>
            <person name="Blifernez-Klassen O."/>
            <person name="Kalinowski J."/>
            <person name="Goesmann A."/>
            <person name="Mussgnug J.H."/>
            <person name="Kruse O."/>
        </authorList>
    </citation>
    <scope>NUCLEOTIDE SEQUENCE [LARGE SCALE GENOMIC DNA]</scope>
    <source>
        <strain evidence="10 11">SAG 48.87</strain>
    </source>
</reference>
<dbReference type="EMBL" id="KK101335">
    <property type="protein sequence ID" value="KIZ01258.1"/>
    <property type="molecule type" value="Genomic_DNA"/>
</dbReference>
<dbReference type="GO" id="GO:0006612">
    <property type="term" value="P:protein targeting to membrane"/>
    <property type="evidence" value="ECO:0007669"/>
    <property type="project" value="TreeGrafter"/>
</dbReference>
<keyword evidence="3 8" id="KW-0812">Transmembrane</keyword>
<dbReference type="KEGG" id="mng:MNEG_6705"/>
<dbReference type="Proteomes" id="UP000054498">
    <property type="component" value="Unassembled WGS sequence"/>
</dbReference>
<evidence type="ECO:0000256" key="2">
    <source>
        <dbReference type="ARBA" id="ARBA00022679"/>
    </source>
</evidence>
<keyword evidence="11" id="KW-1185">Reference proteome</keyword>
<protein>
    <recommendedName>
        <fullName evidence="8">S-acyltransferase</fullName>
        <ecNumber evidence="8">2.3.1.225</ecNumber>
    </recommendedName>
    <alternativeName>
        <fullName evidence="8">Palmitoyltransferase</fullName>
    </alternativeName>
</protein>
<keyword evidence="5 8" id="KW-0472">Membrane</keyword>
<dbReference type="GO" id="GO:0016020">
    <property type="term" value="C:membrane"/>
    <property type="evidence" value="ECO:0007669"/>
    <property type="project" value="UniProtKB-SubCell"/>
</dbReference>
<evidence type="ECO:0000256" key="8">
    <source>
        <dbReference type="RuleBase" id="RU079119"/>
    </source>
</evidence>
<dbReference type="Pfam" id="PF01529">
    <property type="entry name" value="DHHC"/>
    <property type="match status" value="1"/>
</dbReference>
<dbReference type="RefSeq" id="XP_013900277.1">
    <property type="nucleotide sequence ID" value="XM_014044823.1"/>
</dbReference>
<name>A0A0D2JQB0_9CHLO</name>
<dbReference type="InterPro" id="IPR001594">
    <property type="entry name" value="Palmitoyltrfase_DHHC"/>
</dbReference>
<evidence type="ECO:0000256" key="5">
    <source>
        <dbReference type="ARBA" id="ARBA00023136"/>
    </source>
</evidence>
<dbReference type="PANTHER" id="PTHR22883:SF23">
    <property type="entry name" value="PALMITOYLTRANSFERASE ZDHHC6"/>
    <property type="match status" value="1"/>
</dbReference>
<comment type="similarity">
    <text evidence="7">Belongs to the DHHC palmitoyltransferase family. PFA5 subfamily.</text>
</comment>
<dbReference type="STRING" id="145388.A0A0D2JQB0"/>
<feature type="domain" description="Palmitoyltransferase DHHC" evidence="9">
    <location>
        <begin position="6"/>
        <end position="132"/>
    </location>
</feature>
<dbReference type="GO" id="GO:0019706">
    <property type="term" value="F:protein-cysteine S-palmitoyltransferase activity"/>
    <property type="evidence" value="ECO:0007669"/>
    <property type="project" value="UniProtKB-EC"/>
</dbReference>
<keyword evidence="6 8" id="KW-0012">Acyltransferase</keyword>
<comment type="subcellular location">
    <subcellularLocation>
        <location evidence="1">Membrane</location>
        <topology evidence="1">Multi-pass membrane protein</topology>
    </subcellularLocation>
</comment>
<evidence type="ECO:0000256" key="6">
    <source>
        <dbReference type="ARBA" id="ARBA00023315"/>
    </source>
</evidence>
<dbReference type="GeneID" id="25739581"/>
<evidence type="ECO:0000256" key="7">
    <source>
        <dbReference type="ARBA" id="ARBA00038298"/>
    </source>
</evidence>
<dbReference type="PANTHER" id="PTHR22883">
    <property type="entry name" value="ZINC FINGER DHHC DOMAIN CONTAINING PROTEIN"/>
    <property type="match status" value="1"/>
</dbReference>
<evidence type="ECO:0000256" key="4">
    <source>
        <dbReference type="ARBA" id="ARBA00022989"/>
    </source>
</evidence>
<organism evidence="10 11">
    <name type="scientific">Monoraphidium neglectum</name>
    <dbReference type="NCBI Taxonomy" id="145388"/>
    <lineage>
        <taxon>Eukaryota</taxon>
        <taxon>Viridiplantae</taxon>
        <taxon>Chlorophyta</taxon>
        <taxon>core chlorophytes</taxon>
        <taxon>Chlorophyceae</taxon>
        <taxon>CS clade</taxon>
        <taxon>Sphaeropleales</taxon>
        <taxon>Selenastraceae</taxon>
        <taxon>Monoraphidium</taxon>
    </lineage>
</organism>
<dbReference type="PROSITE" id="PS50216">
    <property type="entry name" value="DHHC"/>
    <property type="match status" value="1"/>
</dbReference>
<sequence length="171" mass="17617">MPRPGRSCVARLDHHCGWINACVGLHNTRHFLAFLVSNLVLCAYAAAVCCAAISGDLRRRGVLDIYVFDRQLGRLVPVAQRPARVLEYVAVFYGVAAAAGMFNAVCALLLAGFLAYQLSIIAAGTTTYEAAKLRELAAVRRRGGGGADAGVGAGAVTALAGSGAAAAAARA</sequence>
<keyword evidence="2 8" id="KW-0808">Transferase</keyword>
<dbReference type="EC" id="2.3.1.225" evidence="8"/>
<gene>
    <name evidence="10" type="ORF">MNEG_6705</name>
</gene>
<dbReference type="OrthoDB" id="5977743at2759"/>
<feature type="transmembrane region" description="Helical" evidence="8">
    <location>
        <begin position="90"/>
        <end position="116"/>
    </location>
</feature>
<evidence type="ECO:0000256" key="1">
    <source>
        <dbReference type="ARBA" id="ARBA00004141"/>
    </source>
</evidence>
<dbReference type="GO" id="GO:0005794">
    <property type="term" value="C:Golgi apparatus"/>
    <property type="evidence" value="ECO:0007669"/>
    <property type="project" value="TreeGrafter"/>
</dbReference>
<dbReference type="GO" id="GO:0005783">
    <property type="term" value="C:endoplasmic reticulum"/>
    <property type="evidence" value="ECO:0007669"/>
    <property type="project" value="TreeGrafter"/>
</dbReference>
<comment type="domain">
    <text evidence="8">The DHHC domain is required for palmitoyltransferase activity.</text>
</comment>